<keyword evidence="2" id="KW-1185">Reference proteome</keyword>
<dbReference type="EMBL" id="BMAT01000978">
    <property type="protein sequence ID" value="GFR77552.1"/>
    <property type="molecule type" value="Genomic_DNA"/>
</dbReference>
<dbReference type="AlphaFoldDB" id="A0AAV4FWE1"/>
<evidence type="ECO:0000313" key="2">
    <source>
        <dbReference type="Proteomes" id="UP000762676"/>
    </source>
</evidence>
<evidence type="ECO:0000313" key="1">
    <source>
        <dbReference type="EMBL" id="GFR77552.1"/>
    </source>
</evidence>
<comment type="caution">
    <text evidence="1">The sequence shown here is derived from an EMBL/GenBank/DDBJ whole genome shotgun (WGS) entry which is preliminary data.</text>
</comment>
<protein>
    <submittedName>
        <fullName evidence="1">Uncharacterized protein</fullName>
    </submittedName>
</protein>
<name>A0AAV4FWE1_9GAST</name>
<sequence length="112" mass="12503">MSSYYLFTVSTPLLISFIEESYHLSGLFIGPLLTLGVRCSAPVNPSACSIQPFFIDKLRDFFGLNFIVHHGIKASRRVSISYVSSSLQHIMFLSSMNAFRGGIEHPPCLIFL</sequence>
<gene>
    <name evidence="1" type="ORF">ElyMa_000511500</name>
</gene>
<proteinExistence type="predicted"/>
<reference evidence="1 2" key="1">
    <citation type="journal article" date="2021" name="Elife">
        <title>Chloroplast acquisition without the gene transfer in kleptoplastic sea slugs, Plakobranchus ocellatus.</title>
        <authorList>
            <person name="Maeda T."/>
            <person name="Takahashi S."/>
            <person name="Yoshida T."/>
            <person name="Shimamura S."/>
            <person name="Takaki Y."/>
            <person name="Nagai Y."/>
            <person name="Toyoda A."/>
            <person name="Suzuki Y."/>
            <person name="Arimoto A."/>
            <person name="Ishii H."/>
            <person name="Satoh N."/>
            <person name="Nishiyama T."/>
            <person name="Hasebe M."/>
            <person name="Maruyama T."/>
            <person name="Minagawa J."/>
            <person name="Obokata J."/>
            <person name="Shigenobu S."/>
        </authorList>
    </citation>
    <scope>NUCLEOTIDE SEQUENCE [LARGE SCALE GENOMIC DNA]</scope>
</reference>
<dbReference type="Proteomes" id="UP000762676">
    <property type="component" value="Unassembled WGS sequence"/>
</dbReference>
<accession>A0AAV4FWE1</accession>
<organism evidence="1 2">
    <name type="scientific">Elysia marginata</name>
    <dbReference type="NCBI Taxonomy" id="1093978"/>
    <lineage>
        <taxon>Eukaryota</taxon>
        <taxon>Metazoa</taxon>
        <taxon>Spiralia</taxon>
        <taxon>Lophotrochozoa</taxon>
        <taxon>Mollusca</taxon>
        <taxon>Gastropoda</taxon>
        <taxon>Heterobranchia</taxon>
        <taxon>Euthyneura</taxon>
        <taxon>Panpulmonata</taxon>
        <taxon>Sacoglossa</taxon>
        <taxon>Placobranchoidea</taxon>
        <taxon>Plakobranchidae</taxon>
        <taxon>Elysia</taxon>
    </lineage>
</organism>